<dbReference type="GO" id="GO:0016491">
    <property type="term" value="F:oxidoreductase activity"/>
    <property type="evidence" value="ECO:0007669"/>
    <property type="project" value="UniProtKB-KW"/>
</dbReference>
<evidence type="ECO:0000259" key="9">
    <source>
        <dbReference type="PROSITE" id="PS50075"/>
    </source>
</evidence>
<dbReference type="SUPFAM" id="SSF51735">
    <property type="entry name" value="NAD(P)-binding Rossmann-fold domains"/>
    <property type="match status" value="1"/>
</dbReference>
<organism evidence="12 13">
    <name type="scientific">Metarhizium album (strain ARSEF 1941)</name>
    <dbReference type="NCBI Taxonomy" id="1081103"/>
    <lineage>
        <taxon>Eukaryota</taxon>
        <taxon>Fungi</taxon>
        <taxon>Dikarya</taxon>
        <taxon>Ascomycota</taxon>
        <taxon>Pezizomycotina</taxon>
        <taxon>Sordariomycetes</taxon>
        <taxon>Hypocreomycetidae</taxon>
        <taxon>Hypocreales</taxon>
        <taxon>Clavicipitaceae</taxon>
        <taxon>Metarhizium</taxon>
    </lineage>
</organism>
<dbReference type="Pfam" id="PF00550">
    <property type="entry name" value="PP-binding"/>
    <property type="match status" value="1"/>
</dbReference>
<reference evidence="12 13" key="1">
    <citation type="journal article" date="2014" name="Proc. Natl. Acad. Sci. U.S.A.">
        <title>Trajectory and genomic determinants of fungal-pathogen speciation and host adaptation.</title>
        <authorList>
            <person name="Hu X."/>
            <person name="Xiao G."/>
            <person name="Zheng P."/>
            <person name="Shang Y."/>
            <person name="Su Y."/>
            <person name="Zhang X."/>
            <person name="Liu X."/>
            <person name="Zhan S."/>
            <person name="St Leger R.J."/>
            <person name="Wang C."/>
        </authorList>
    </citation>
    <scope>NUCLEOTIDE SEQUENCE [LARGE SCALE GENOMIC DNA]</scope>
    <source>
        <strain evidence="12 13">ARSEF 1941</strain>
    </source>
</reference>
<dbReference type="InterPro" id="IPR013217">
    <property type="entry name" value="Methyltransf_12"/>
</dbReference>
<dbReference type="InterPro" id="IPR018201">
    <property type="entry name" value="Ketoacyl_synth_AS"/>
</dbReference>
<dbReference type="Pfam" id="PF00109">
    <property type="entry name" value="ketoacyl-synt"/>
    <property type="match status" value="1"/>
</dbReference>
<dbReference type="PROSITE" id="PS52019">
    <property type="entry name" value="PKS_MFAS_DH"/>
    <property type="match status" value="1"/>
</dbReference>
<dbReference type="SUPFAM" id="SSF52151">
    <property type="entry name" value="FabD/lysophospholipase-like"/>
    <property type="match status" value="1"/>
</dbReference>
<evidence type="ECO:0000256" key="7">
    <source>
        <dbReference type="PROSITE-ProRule" id="PRU01363"/>
    </source>
</evidence>
<dbReference type="Proteomes" id="UP000030816">
    <property type="component" value="Unassembled WGS sequence"/>
</dbReference>
<dbReference type="CDD" id="cd02440">
    <property type="entry name" value="AdoMet_MTases"/>
    <property type="match status" value="1"/>
</dbReference>
<sequence length="2531" mass="273505">MAASKQQEPIAIIGSACRFPGGSNTPSKFWELLQSPRDLLDRVPRRRFDSAAYFHPDGDHHGTTNAQHSYFLDEDPTLFDHGFFNIHPSESEAIDPQQRLLMETVYDSLCAVGRTTEELRGSPTAVYVGMMCDDWAQMANRDWDLMHKYSATGTSRAVISNRVSYFFDWHGPSMTIDTACSSSLVALHLAVRALRTGETQMAIAAGVNLILAPGMLTRPGPAGMYIAESKLHMLSSSGRSRMWDAAADGYARGEGVASIVLKPLSAAIADGDHVECVIRETGVNQDGRTPGLTMPSSTAQAQLIRDTYTRSQLDVNDPRDRPQYFHAHGTGTPAGDPQEAQAISRALFADGAPDDTLYVGSVKTVIGHTEGTAGLASLISTSLALQHAVIPPNMHFNNLSPAVAPYYTNLKITTEAIPWPAPPAGQPRRASINSFGFGGTNAHVIVESFEPALVEKFKTASFIPITLSAASGKSLAAMLADLADYARSNPDTNIRDLAYTLTCRRSTLPHRQVITSSTTHELVAKIDAILAEKPPRGLDTSYVGVSKPTVLGVFTGQGAQWPRMGAQLVESSPLAAQRLQQLDDDLSRLPAADRPSWSLSEQLSAGVSESRVLEAAISQPLCTAVQIILVDVLSLAGIKLHAVVGHSSGEIGAAYASGFLSAADAIRVAYYRGLHAKLAKSPNRGQRGAMMAVGTSLADAAAFCECAGFKGRIQVAACNSPCSATLSGDEDAVAEAVELYRRRGKFARQLKVDTAYHSRHMMDCAGPYLDALEACAITTLGGGGPAWFSSVVEGRLMSQESLQSRYWVDNMRSTVLFSSAVSAACSAAGPFELVLEVGPHPALKGPCLDVIKEFGGTQPPYVGLLSRGKPDLDEIATALGHVWMHLGAGSVDFDRVETGLSGLSTPKRLVPGVPAYPFDHSRSFYSLTRVSGMHLHLHQPPHPILGRRCVELETATEVRWRNILRPSEVSWLSGHKIHGQTLFPAAGYVAMAVEAMSLIAGGKPVNMFTLQHLVIGRAMTFNDDNVGLETSVSLRVSESSDARMRAEFLCHSGLPFDNASTPGLNASATVSVSFGQPDSDILPCMQADDVNLVDTRVDRFYTHLARLGYNYSHPFTGVRSIVRKAGFATGVLEDESGQGWEDDLIVHPSWLDAALQTGLAAHSCPQDMRLWTLHVPTSVRSIKINPHFTKLGRGKTTRLSYRAFMDDSPTRMTADVDVVAEGSKSFVQFESIGLKPLVAATPDSDAVVFSQFEYRLAEPSGEDAVSADGHFPAHQEEVILAKERMGLYYIRRLLEAITAEEEATVLPHYRRLLAWGRHMLDKVRSGKHPTLPPEAASDTHDLAEALVAKHSSAVDVRITAAVGEKLVHAVRSGQSTLEYMLQDGNLDRFYAEAAGLGASNAWMGRMASQIAHRYPHMHILEIGAGTGGATGSVLPQLGTSFCSYTYTDISASFFERARAKFGRYSSRMIYKTLDMEKCPAEQGFDEGSYDLVIASNVLHATGRLREVMTNVRRLLKPGGRLLALEILSNEFLGLGLIMGCLPGWWAGAEQDASRSLGPALARQTWHSLLAETGFSGVDTATPEIHRLHAYTVFCAQAVDERVKMLRDPLVPAARGTTASLAIVGGETTEVHQLVQQLSGILGPRYRSISCFRSVQALHEAGVPDSSSVLCLTELDQPFLETRTRQKLEGLKTLWRSGGTILWVTRGALDDNPYSSLLVGLSRTVRFEYSIINLQMLDLDAIAPQTAQLLAESLVRIELLGSWKRDSNPSRDLLYSFEPEVVCRAGQLLIPRAYPHERANSRYNTYRRTVYETVCMHKSSVSLGSNGSSYSLRGESPLSRPEERQHGRPVKVLKVSQSLLQMIMIPGAGFLSLVAGVDEATGEHGVALCEATRSSVATLAEWTITTPGAVAAESLAQFAAHLLARGVFSMAPSGGTVLVLDVDQGLALTLVKEAGRLGARIQLATSTKDSAVRGVAHVHPDLPGRYVKRVIPADVTLFVNLSHTPAGAKSGGLISEHLPQHVPVVSASQLFSTKSTVVPGVSTETVGRVFRDAWEEFRPSSDAVVQATIIPLRSVDGHRVGGEPLAVVDWNAESVRVAIQPIDSAQIFRGDGTYFLVGLSGQLGQSLCHWMVKHGARNVVLTSRNPKVDPKYVKSIQRLGATIKIMPMDVADRNSLHATCEELRDTMPPIIGVANGAMVLEDELFDKLSFESFDRSLAPKVDGSRHLDELFRNTRLDFFILFSSLASVIGNAGQSSYVAANQYMVALAAQRRKRRVPGSAVAISSLQGIGYFSRSAMDQDHFTRLGYRNISEQDYFQLFAEAIAAGRPGNPDSHEVISGLSPIHEDAIKTQTLKDPKFGHFVMKHRDKQVPSHGASHVPVARQLVQATSREEAQALVQDALADRLRRILMLSPDEAVRDKLPLVEQGVDSLVAVEIRTWFMKELHVDVSVVRILSASVTVADLVADAVGSLAPSLVRGAAQESGTLAPAAGAVFAESLIRDGSSQLTNGPSSWSSQGGVSTPDTQPSSPKPA</sequence>
<feature type="region of interest" description="Disordered" evidence="8">
    <location>
        <begin position="1821"/>
        <end position="1846"/>
    </location>
</feature>
<dbReference type="InterPro" id="IPR014030">
    <property type="entry name" value="Ketoacyl_synth_N"/>
</dbReference>
<dbReference type="Gene3D" id="3.30.70.3290">
    <property type="match status" value="1"/>
</dbReference>
<feature type="region of interest" description="N-terminal hotdog fold" evidence="7">
    <location>
        <begin position="942"/>
        <end position="1077"/>
    </location>
</feature>
<name>A0A0B2WQZ1_METAS</name>
<dbReference type="EMBL" id="AZHE01000018">
    <property type="protein sequence ID" value="KHN96044.1"/>
    <property type="molecule type" value="Genomic_DNA"/>
</dbReference>
<dbReference type="GO" id="GO:0031177">
    <property type="term" value="F:phosphopantetheine binding"/>
    <property type="evidence" value="ECO:0007669"/>
    <property type="project" value="InterPro"/>
</dbReference>
<feature type="active site" description="Proton donor; for dehydratase activity" evidence="7">
    <location>
        <position position="1152"/>
    </location>
</feature>
<dbReference type="InterPro" id="IPR049900">
    <property type="entry name" value="PKS_mFAS_DH"/>
</dbReference>
<dbReference type="Pfam" id="PF16197">
    <property type="entry name" value="KAsynt_C_assoc"/>
    <property type="match status" value="1"/>
</dbReference>
<dbReference type="SMART" id="SM00826">
    <property type="entry name" value="PKS_DH"/>
    <property type="match status" value="1"/>
</dbReference>
<keyword evidence="13" id="KW-1185">Reference proteome</keyword>
<dbReference type="InterPro" id="IPR029063">
    <property type="entry name" value="SAM-dependent_MTases_sf"/>
</dbReference>
<dbReference type="InterPro" id="IPR013968">
    <property type="entry name" value="PKS_KR"/>
</dbReference>
<feature type="domain" description="Ketosynthase family 3 (KS3)" evidence="10">
    <location>
        <begin position="7"/>
        <end position="448"/>
    </location>
</feature>
<feature type="active site" description="Proton acceptor; for dehydratase activity" evidence="7">
    <location>
        <position position="975"/>
    </location>
</feature>
<evidence type="ECO:0000256" key="1">
    <source>
        <dbReference type="ARBA" id="ARBA00022450"/>
    </source>
</evidence>
<accession>A0A0B2WQZ1</accession>
<dbReference type="PROSITE" id="PS50075">
    <property type="entry name" value="CARRIER"/>
    <property type="match status" value="1"/>
</dbReference>
<keyword evidence="4" id="KW-0808">Transferase</keyword>
<dbReference type="InterPro" id="IPR014043">
    <property type="entry name" value="Acyl_transferase_dom"/>
</dbReference>
<dbReference type="InterPro" id="IPR036736">
    <property type="entry name" value="ACP-like_sf"/>
</dbReference>
<dbReference type="Pfam" id="PF21089">
    <property type="entry name" value="PKS_DH_N"/>
    <property type="match status" value="1"/>
</dbReference>
<feature type="domain" description="PKS/mFAS DH" evidence="11">
    <location>
        <begin position="942"/>
        <end position="1243"/>
    </location>
</feature>
<evidence type="ECO:0000256" key="8">
    <source>
        <dbReference type="SAM" id="MobiDB-lite"/>
    </source>
</evidence>
<evidence type="ECO:0000256" key="5">
    <source>
        <dbReference type="ARBA" id="ARBA00023002"/>
    </source>
</evidence>
<dbReference type="SUPFAM" id="SSF47336">
    <property type="entry name" value="ACP-like"/>
    <property type="match status" value="1"/>
</dbReference>
<evidence type="ECO:0000256" key="6">
    <source>
        <dbReference type="ARBA" id="ARBA00023268"/>
    </source>
</evidence>
<dbReference type="InterPro" id="IPR020807">
    <property type="entry name" value="PKS_DH"/>
</dbReference>
<dbReference type="InterPro" id="IPR049552">
    <property type="entry name" value="PKS_DH_N"/>
</dbReference>
<feature type="region of interest" description="C-terminal hotdog fold" evidence="7">
    <location>
        <begin position="1092"/>
        <end position="1243"/>
    </location>
</feature>
<dbReference type="Gene3D" id="3.40.366.10">
    <property type="entry name" value="Malonyl-Coenzyme A Acyl Carrier Protein, domain 2"/>
    <property type="match status" value="1"/>
</dbReference>
<dbReference type="InterPro" id="IPR042104">
    <property type="entry name" value="PKS_dehydratase_sf"/>
</dbReference>
<dbReference type="GeneID" id="63740604"/>
<dbReference type="InterPro" id="IPR032821">
    <property type="entry name" value="PKS_assoc"/>
</dbReference>
<dbReference type="Pfam" id="PF08659">
    <property type="entry name" value="KR"/>
    <property type="match status" value="1"/>
</dbReference>
<dbReference type="PROSITE" id="PS52004">
    <property type="entry name" value="KS3_2"/>
    <property type="match status" value="1"/>
</dbReference>
<feature type="region of interest" description="Disordered" evidence="8">
    <location>
        <begin position="2502"/>
        <end position="2531"/>
    </location>
</feature>
<dbReference type="InterPro" id="IPR020841">
    <property type="entry name" value="PKS_Beta-ketoAc_synthase_dom"/>
</dbReference>
<dbReference type="SUPFAM" id="SSF53901">
    <property type="entry name" value="Thiolase-like"/>
    <property type="match status" value="1"/>
</dbReference>
<dbReference type="Gene3D" id="3.40.50.720">
    <property type="entry name" value="NAD(P)-binding Rossmann-like Domain"/>
    <property type="match status" value="2"/>
</dbReference>
<dbReference type="PANTHER" id="PTHR43775:SF20">
    <property type="entry name" value="HYBRID PKS-NRPS SYNTHETASE APDA"/>
    <property type="match status" value="1"/>
</dbReference>
<dbReference type="InterPro" id="IPR036291">
    <property type="entry name" value="NAD(P)-bd_dom_sf"/>
</dbReference>
<dbReference type="CDD" id="cd00833">
    <property type="entry name" value="PKS"/>
    <property type="match status" value="1"/>
</dbReference>
<feature type="domain" description="Carrier" evidence="9">
    <location>
        <begin position="2394"/>
        <end position="2470"/>
    </location>
</feature>
<dbReference type="InterPro" id="IPR016036">
    <property type="entry name" value="Malonyl_transacylase_ACP-bd"/>
</dbReference>
<dbReference type="Pfam" id="PF08242">
    <property type="entry name" value="Methyltransf_12"/>
    <property type="match status" value="1"/>
</dbReference>
<keyword evidence="5" id="KW-0560">Oxidoreductase</keyword>
<evidence type="ECO:0000256" key="3">
    <source>
        <dbReference type="ARBA" id="ARBA00022603"/>
    </source>
</evidence>
<evidence type="ECO:0000259" key="11">
    <source>
        <dbReference type="PROSITE" id="PS52019"/>
    </source>
</evidence>
<dbReference type="InterPro" id="IPR050091">
    <property type="entry name" value="PKS_NRPS_Biosynth_Enz"/>
</dbReference>
<dbReference type="SMART" id="SM00822">
    <property type="entry name" value="PKS_KR"/>
    <property type="match status" value="1"/>
</dbReference>
<dbReference type="SMART" id="SM00825">
    <property type="entry name" value="PKS_KS"/>
    <property type="match status" value="1"/>
</dbReference>
<dbReference type="RefSeq" id="XP_040677110.1">
    <property type="nucleotide sequence ID" value="XM_040824947.1"/>
</dbReference>
<dbReference type="PROSITE" id="PS00606">
    <property type="entry name" value="KS3_1"/>
    <property type="match status" value="1"/>
</dbReference>
<gene>
    <name evidence="12" type="ORF">MAM_06149</name>
</gene>
<dbReference type="Pfam" id="PF00698">
    <property type="entry name" value="Acyl_transf_1"/>
    <property type="match status" value="1"/>
</dbReference>
<dbReference type="GO" id="GO:0044550">
    <property type="term" value="P:secondary metabolite biosynthetic process"/>
    <property type="evidence" value="ECO:0007669"/>
    <property type="project" value="TreeGrafter"/>
</dbReference>
<dbReference type="Gene3D" id="1.10.1200.10">
    <property type="entry name" value="ACP-like"/>
    <property type="match status" value="1"/>
</dbReference>
<dbReference type="Gene3D" id="3.10.129.110">
    <property type="entry name" value="Polyketide synthase dehydratase"/>
    <property type="match status" value="1"/>
</dbReference>
<dbReference type="GO" id="GO:0004315">
    <property type="term" value="F:3-oxoacyl-[acyl-carrier-protein] synthase activity"/>
    <property type="evidence" value="ECO:0007669"/>
    <property type="project" value="InterPro"/>
</dbReference>
<keyword evidence="6" id="KW-0511">Multifunctional enzyme</keyword>
<dbReference type="OrthoDB" id="329835at2759"/>
<dbReference type="InterPro" id="IPR014031">
    <property type="entry name" value="Ketoacyl_synth_C"/>
</dbReference>
<dbReference type="InterPro" id="IPR016039">
    <property type="entry name" value="Thiolase-like"/>
</dbReference>
<dbReference type="Pfam" id="PF02801">
    <property type="entry name" value="Ketoacyl-synt_C"/>
    <property type="match status" value="1"/>
</dbReference>
<protein>
    <submittedName>
        <fullName evidence="12">Beta-ketoacyl synthase</fullName>
    </submittedName>
</protein>
<dbReference type="SUPFAM" id="SSF55048">
    <property type="entry name" value="Probable ACP-binding domain of malonyl-CoA ACP transacylase"/>
    <property type="match status" value="1"/>
</dbReference>
<dbReference type="SMART" id="SM00823">
    <property type="entry name" value="PKS_PP"/>
    <property type="match status" value="1"/>
</dbReference>
<evidence type="ECO:0000313" key="13">
    <source>
        <dbReference type="Proteomes" id="UP000030816"/>
    </source>
</evidence>
<dbReference type="GO" id="GO:0004312">
    <property type="term" value="F:fatty acid synthase activity"/>
    <property type="evidence" value="ECO:0007669"/>
    <property type="project" value="TreeGrafter"/>
</dbReference>
<dbReference type="InterPro" id="IPR057326">
    <property type="entry name" value="KR_dom"/>
</dbReference>
<evidence type="ECO:0000313" key="12">
    <source>
        <dbReference type="EMBL" id="KHN96044.1"/>
    </source>
</evidence>
<dbReference type="GO" id="GO:0006633">
    <property type="term" value="P:fatty acid biosynthetic process"/>
    <property type="evidence" value="ECO:0007669"/>
    <property type="project" value="InterPro"/>
</dbReference>
<dbReference type="InterPro" id="IPR016035">
    <property type="entry name" value="Acyl_Trfase/lysoPLipase"/>
</dbReference>
<comment type="caution">
    <text evidence="12">The sequence shown here is derived from an EMBL/GenBank/DDBJ whole genome shotgun (WGS) entry which is preliminary data.</text>
</comment>
<proteinExistence type="predicted"/>
<keyword evidence="2" id="KW-0597">Phosphoprotein</keyword>
<feature type="compositionally biased region" description="Low complexity" evidence="8">
    <location>
        <begin position="1821"/>
        <end position="1831"/>
    </location>
</feature>
<dbReference type="InterPro" id="IPR001227">
    <property type="entry name" value="Ac_transferase_dom_sf"/>
</dbReference>
<evidence type="ECO:0000256" key="4">
    <source>
        <dbReference type="ARBA" id="ARBA00022679"/>
    </source>
</evidence>
<dbReference type="GO" id="GO:0008168">
    <property type="term" value="F:methyltransferase activity"/>
    <property type="evidence" value="ECO:0007669"/>
    <property type="project" value="UniProtKB-KW"/>
</dbReference>
<dbReference type="GO" id="GO:0032259">
    <property type="term" value="P:methylation"/>
    <property type="evidence" value="ECO:0007669"/>
    <property type="project" value="UniProtKB-KW"/>
</dbReference>
<dbReference type="PANTHER" id="PTHR43775">
    <property type="entry name" value="FATTY ACID SYNTHASE"/>
    <property type="match status" value="1"/>
</dbReference>
<evidence type="ECO:0000256" key="2">
    <source>
        <dbReference type="ARBA" id="ARBA00022553"/>
    </source>
</evidence>
<dbReference type="InterPro" id="IPR020806">
    <property type="entry name" value="PKS_PP-bd"/>
</dbReference>
<dbReference type="STRING" id="1081103.A0A0B2WQZ1"/>
<dbReference type="Gene3D" id="3.40.47.10">
    <property type="match status" value="1"/>
</dbReference>
<keyword evidence="3" id="KW-0489">Methyltransferase</keyword>
<dbReference type="SUPFAM" id="SSF53335">
    <property type="entry name" value="S-adenosyl-L-methionine-dependent methyltransferases"/>
    <property type="match status" value="1"/>
</dbReference>
<dbReference type="HOGENOM" id="CLU_000022_31_0_1"/>
<dbReference type="SMART" id="SM00827">
    <property type="entry name" value="PKS_AT"/>
    <property type="match status" value="1"/>
</dbReference>
<dbReference type="InterPro" id="IPR009081">
    <property type="entry name" value="PP-bd_ACP"/>
</dbReference>
<dbReference type="InterPro" id="IPR049551">
    <property type="entry name" value="PKS_DH_C"/>
</dbReference>
<keyword evidence="1" id="KW-0596">Phosphopantetheine</keyword>
<dbReference type="Gene3D" id="3.40.50.150">
    <property type="entry name" value="Vaccinia Virus protein VP39"/>
    <property type="match status" value="1"/>
</dbReference>
<dbReference type="Pfam" id="PF14765">
    <property type="entry name" value="PS-DH"/>
    <property type="match status" value="1"/>
</dbReference>
<evidence type="ECO:0000259" key="10">
    <source>
        <dbReference type="PROSITE" id="PS52004"/>
    </source>
</evidence>